<dbReference type="GO" id="GO:0005789">
    <property type="term" value="C:endoplasmic reticulum membrane"/>
    <property type="evidence" value="ECO:0007669"/>
    <property type="project" value="TreeGrafter"/>
</dbReference>
<dbReference type="EMBL" id="JBGBPQ010000024">
    <property type="protein sequence ID" value="KAL1499867.1"/>
    <property type="molecule type" value="Genomic_DNA"/>
</dbReference>
<gene>
    <name evidence="2" type="ORF">AB1Y20_012550</name>
</gene>
<reference evidence="2 3" key="1">
    <citation type="journal article" date="2024" name="Science">
        <title>Giant polyketide synthase enzymes in the biosynthesis of giant marine polyether toxins.</title>
        <authorList>
            <person name="Fallon T.R."/>
            <person name="Shende V.V."/>
            <person name="Wierzbicki I.H."/>
            <person name="Pendleton A.L."/>
            <person name="Watervoot N.F."/>
            <person name="Auber R.P."/>
            <person name="Gonzalez D.J."/>
            <person name="Wisecaver J.H."/>
            <person name="Moore B.S."/>
        </authorList>
    </citation>
    <scope>NUCLEOTIDE SEQUENCE [LARGE SCALE GENOMIC DNA]</scope>
    <source>
        <strain evidence="2 3">12B1</strain>
    </source>
</reference>
<dbReference type="AlphaFoldDB" id="A0AB34IJQ9"/>
<name>A0AB34IJQ9_PRYPA</name>
<dbReference type="InterPro" id="IPR042465">
    <property type="entry name" value="XXLT1"/>
</dbReference>
<evidence type="ECO:0008006" key="4">
    <source>
        <dbReference type="Google" id="ProtNLM"/>
    </source>
</evidence>
<dbReference type="Proteomes" id="UP001515480">
    <property type="component" value="Unassembled WGS sequence"/>
</dbReference>
<dbReference type="PANTHER" id="PTHR46612:SF1">
    <property type="entry name" value="XYLOSIDE XYLOSYLTRANSFERASE 1"/>
    <property type="match status" value="1"/>
</dbReference>
<proteinExistence type="predicted"/>
<protein>
    <recommendedName>
        <fullName evidence="4">Hexosyltransferase</fullName>
    </recommendedName>
</protein>
<dbReference type="PANTHER" id="PTHR46612">
    <property type="entry name" value="XYLOSIDE XYLOSYLTRANSFERASE 1"/>
    <property type="match status" value="1"/>
</dbReference>
<keyword evidence="1" id="KW-0732">Signal</keyword>
<feature type="signal peptide" evidence="1">
    <location>
        <begin position="1"/>
        <end position="20"/>
    </location>
</feature>
<dbReference type="SUPFAM" id="SSF53448">
    <property type="entry name" value="Nucleotide-diphospho-sugar transferases"/>
    <property type="match status" value="1"/>
</dbReference>
<organism evidence="2 3">
    <name type="scientific">Prymnesium parvum</name>
    <name type="common">Toxic golden alga</name>
    <dbReference type="NCBI Taxonomy" id="97485"/>
    <lineage>
        <taxon>Eukaryota</taxon>
        <taxon>Haptista</taxon>
        <taxon>Haptophyta</taxon>
        <taxon>Prymnesiophyceae</taxon>
        <taxon>Prymnesiales</taxon>
        <taxon>Prymnesiaceae</taxon>
        <taxon>Prymnesium</taxon>
    </lineage>
</organism>
<feature type="chain" id="PRO_5044194192" description="Hexosyltransferase" evidence="1">
    <location>
        <begin position="21"/>
        <end position="344"/>
    </location>
</feature>
<dbReference type="InterPro" id="IPR029044">
    <property type="entry name" value="Nucleotide-diphossugar_trans"/>
</dbReference>
<comment type="caution">
    <text evidence="2">The sequence shown here is derived from an EMBL/GenBank/DDBJ whole genome shotgun (WGS) entry which is preliminary data.</text>
</comment>
<dbReference type="GO" id="GO:0016266">
    <property type="term" value="P:protein O-linked glycosylation via N-acetyl-galactosamine"/>
    <property type="evidence" value="ECO:0007669"/>
    <property type="project" value="TreeGrafter"/>
</dbReference>
<evidence type="ECO:0000256" key="1">
    <source>
        <dbReference type="SAM" id="SignalP"/>
    </source>
</evidence>
<evidence type="ECO:0000313" key="2">
    <source>
        <dbReference type="EMBL" id="KAL1499867.1"/>
    </source>
</evidence>
<dbReference type="GO" id="GO:0140560">
    <property type="term" value="F:xylosyl alpha-1,3-xylosyltransferase activity"/>
    <property type="evidence" value="ECO:0007669"/>
    <property type="project" value="TreeGrafter"/>
</dbReference>
<sequence>MLQWLLLFAVAPKLLRPCLSVNGTLERLPRLDTTPPELGVIHVAFFDTRRSPDVTSMRLAARLCRSSRSTLRFHALLTVPLEIPGFTVTVIRLPPRAQCVYDSLSRLAHGPGPQYLYKPLLPWVLPPHVHKLIVLDTDVVVLRDMQRLWGEFDSFGKALIGIANEQSLLYQRESGWRAVGKNGGVQLLDLQAMRMSAEYAAALDYVGSGQAGVRIGYLGDQSLYTWLAASWSSWRHLFHTLPCEWNRQLSMHFGFNNASVHRCHGSCALLHANWQPVKCIARYMQQSPLCSTWQAFQQQLASPSAWNNAAASGSPCAYKRSYPGWAPDFKRGISRFFSDCCIRG</sequence>
<dbReference type="Gene3D" id="3.90.550.10">
    <property type="entry name" value="Spore Coat Polysaccharide Biosynthesis Protein SpsA, Chain A"/>
    <property type="match status" value="1"/>
</dbReference>
<accession>A0AB34IJQ9</accession>
<evidence type="ECO:0000313" key="3">
    <source>
        <dbReference type="Proteomes" id="UP001515480"/>
    </source>
</evidence>
<keyword evidence="3" id="KW-1185">Reference proteome</keyword>